<dbReference type="Proteomes" id="UP000264310">
    <property type="component" value="Unassembled WGS sequence"/>
</dbReference>
<dbReference type="CDD" id="cd00130">
    <property type="entry name" value="PAS"/>
    <property type="match status" value="1"/>
</dbReference>
<accession>A0A371X7V0</accession>
<evidence type="ECO:0000256" key="3">
    <source>
        <dbReference type="ARBA" id="ARBA00022991"/>
    </source>
</evidence>
<proteinExistence type="predicted"/>
<keyword evidence="1" id="KW-0285">Flavoprotein</keyword>
<dbReference type="PANTHER" id="PTHR47429:SF2">
    <property type="entry name" value="PROTEIN TWIN LOV 1"/>
    <property type="match status" value="1"/>
</dbReference>
<dbReference type="PROSITE" id="PS50113">
    <property type="entry name" value="PAC"/>
    <property type="match status" value="1"/>
</dbReference>
<dbReference type="PROSITE" id="PS50112">
    <property type="entry name" value="PAS"/>
    <property type="match status" value="1"/>
</dbReference>
<dbReference type="AlphaFoldDB" id="A0A371X7V0"/>
<evidence type="ECO:0000256" key="1">
    <source>
        <dbReference type="ARBA" id="ARBA00022630"/>
    </source>
</evidence>
<sequence>MPLGNRTVSVRRQRIGLSANDRCSPKKGNTMDSSLETSLAKFAENARVAVTIAEAGAPDLPLNLVNPRFCELSGYEADELIGKNCRLLQRDERDQPGREEIRGFLKNPASQTIRTTLLNFRKDGTPFINLVLMTKLLDARNRVRFIFASQFDVTRITEREMNTHEEKLVGDVERMGSIVREHRHIMNTSYDTIANSMAQIAKSRLALDESR</sequence>
<name>A0A371X7V0_9HYPH</name>
<reference evidence="6 7" key="1">
    <citation type="submission" date="2018-08" db="EMBL/GenBank/DDBJ databases">
        <title>Fulvimarina sp. 85, whole genome shotgun sequence.</title>
        <authorList>
            <person name="Tuo L."/>
        </authorList>
    </citation>
    <scope>NUCLEOTIDE SEQUENCE [LARGE SCALE GENOMIC DNA]</scope>
    <source>
        <strain evidence="6 7">85</strain>
    </source>
</reference>
<dbReference type="InterPro" id="IPR035965">
    <property type="entry name" value="PAS-like_dom_sf"/>
</dbReference>
<dbReference type="InterPro" id="IPR000700">
    <property type="entry name" value="PAS-assoc_C"/>
</dbReference>
<feature type="domain" description="PAS" evidence="4">
    <location>
        <begin position="35"/>
        <end position="108"/>
    </location>
</feature>
<dbReference type="InterPro" id="IPR000014">
    <property type="entry name" value="PAS"/>
</dbReference>
<feature type="domain" description="PAC" evidence="5">
    <location>
        <begin position="111"/>
        <end position="165"/>
    </location>
</feature>
<comment type="caution">
    <text evidence="6">The sequence shown here is derived from an EMBL/GenBank/DDBJ whole genome shotgun (WGS) entry which is preliminary data.</text>
</comment>
<evidence type="ECO:0000313" key="7">
    <source>
        <dbReference type="Proteomes" id="UP000264310"/>
    </source>
</evidence>
<protein>
    <submittedName>
        <fullName evidence="6">PAS domain-containing protein</fullName>
    </submittedName>
</protein>
<evidence type="ECO:0000259" key="5">
    <source>
        <dbReference type="PROSITE" id="PS50113"/>
    </source>
</evidence>
<evidence type="ECO:0000259" key="4">
    <source>
        <dbReference type="PROSITE" id="PS50112"/>
    </source>
</evidence>
<keyword evidence="2" id="KW-0288">FMN</keyword>
<dbReference type="Gene3D" id="3.30.450.20">
    <property type="entry name" value="PAS domain"/>
    <property type="match status" value="1"/>
</dbReference>
<dbReference type="NCBIfam" id="TIGR00229">
    <property type="entry name" value="sensory_box"/>
    <property type="match status" value="1"/>
</dbReference>
<gene>
    <name evidence="6" type="ORF">DYI37_05645</name>
</gene>
<dbReference type="SUPFAM" id="SSF55785">
    <property type="entry name" value="PYP-like sensor domain (PAS domain)"/>
    <property type="match status" value="1"/>
</dbReference>
<evidence type="ECO:0000256" key="2">
    <source>
        <dbReference type="ARBA" id="ARBA00022643"/>
    </source>
</evidence>
<keyword evidence="7" id="KW-1185">Reference proteome</keyword>
<evidence type="ECO:0000313" key="6">
    <source>
        <dbReference type="EMBL" id="RFC65315.1"/>
    </source>
</evidence>
<organism evidence="6 7">
    <name type="scientific">Fulvimarina endophytica</name>
    <dbReference type="NCBI Taxonomy" id="2293836"/>
    <lineage>
        <taxon>Bacteria</taxon>
        <taxon>Pseudomonadati</taxon>
        <taxon>Pseudomonadota</taxon>
        <taxon>Alphaproteobacteria</taxon>
        <taxon>Hyphomicrobiales</taxon>
        <taxon>Aurantimonadaceae</taxon>
        <taxon>Fulvimarina</taxon>
    </lineage>
</organism>
<dbReference type="EMBL" id="QURL01000002">
    <property type="protein sequence ID" value="RFC65315.1"/>
    <property type="molecule type" value="Genomic_DNA"/>
</dbReference>
<keyword evidence="3" id="KW-0157">Chromophore</keyword>
<dbReference type="PANTHER" id="PTHR47429">
    <property type="entry name" value="PROTEIN TWIN LOV 1"/>
    <property type="match status" value="1"/>
</dbReference>
<dbReference type="Pfam" id="PF13426">
    <property type="entry name" value="PAS_9"/>
    <property type="match status" value="1"/>
</dbReference>